<dbReference type="PROSITE" id="PS51821">
    <property type="entry name" value="VELVET"/>
    <property type="match status" value="1"/>
</dbReference>
<feature type="compositionally biased region" description="Pro residues" evidence="5">
    <location>
        <begin position="350"/>
        <end position="377"/>
    </location>
</feature>
<feature type="region of interest" description="Disordered" evidence="5">
    <location>
        <begin position="345"/>
        <end position="431"/>
    </location>
</feature>
<dbReference type="Gene3D" id="2.60.40.3960">
    <property type="entry name" value="Velvet domain"/>
    <property type="match status" value="1"/>
</dbReference>
<name>A0A8H3X0E2_GIGMA</name>
<keyword evidence="2" id="KW-0805">Transcription regulation</keyword>
<evidence type="ECO:0000313" key="8">
    <source>
        <dbReference type="Proteomes" id="UP000439903"/>
    </source>
</evidence>
<feature type="domain" description="Velvet" evidence="6">
    <location>
        <begin position="19"/>
        <end position="195"/>
    </location>
</feature>
<feature type="compositionally biased region" description="Polar residues" evidence="5">
    <location>
        <begin position="574"/>
        <end position="600"/>
    </location>
</feature>
<dbReference type="InterPro" id="IPR038491">
    <property type="entry name" value="Velvet_dom_sf"/>
</dbReference>
<dbReference type="GO" id="GO:0005634">
    <property type="term" value="C:nucleus"/>
    <property type="evidence" value="ECO:0007669"/>
    <property type="project" value="UniProtKB-SubCell"/>
</dbReference>
<feature type="compositionally biased region" description="Basic and acidic residues" evidence="5">
    <location>
        <begin position="527"/>
        <end position="545"/>
    </location>
</feature>
<evidence type="ECO:0000259" key="6">
    <source>
        <dbReference type="PROSITE" id="PS51821"/>
    </source>
</evidence>
<dbReference type="PANTHER" id="PTHR33572">
    <property type="entry name" value="SPORE DEVELOPMENT REGULATOR VOSA"/>
    <property type="match status" value="1"/>
</dbReference>
<keyword evidence="8" id="KW-1185">Reference proteome</keyword>
<feature type="compositionally biased region" description="Polar residues" evidence="5">
    <location>
        <begin position="469"/>
        <end position="479"/>
    </location>
</feature>
<accession>A0A8H3X0E2</accession>
<evidence type="ECO:0000256" key="2">
    <source>
        <dbReference type="ARBA" id="ARBA00023015"/>
    </source>
</evidence>
<feature type="compositionally biased region" description="Polar residues" evidence="5">
    <location>
        <begin position="486"/>
        <end position="498"/>
    </location>
</feature>
<evidence type="ECO:0000256" key="4">
    <source>
        <dbReference type="ARBA" id="ARBA00023242"/>
    </source>
</evidence>
<feature type="region of interest" description="Disordered" evidence="5">
    <location>
        <begin position="452"/>
        <end position="602"/>
    </location>
</feature>
<feature type="compositionally biased region" description="Low complexity" evidence="5">
    <location>
        <begin position="698"/>
        <end position="715"/>
    </location>
</feature>
<feature type="compositionally biased region" description="Polar residues" evidence="5">
    <location>
        <begin position="553"/>
        <end position="566"/>
    </location>
</feature>
<protein>
    <submittedName>
        <fullName evidence="7">Nuclear division rft1 protein</fullName>
    </submittedName>
</protein>
<dbReference type="EMBL" id="WTPW01002635">
    <property type="protein sequence ID" value="KAF0373776.1"/>
    <property type="molecule type" value="Genomic_DNA"/>
</dbReference>
<dbReference type="AlphaFoldDB" id="A0A8H3X0E2"/>
<dbReference type="OrthoDB" id="5599552at2759"/>
<proteinExistence type="predicted"/>
<sequence>MDDNVSYQFAPVRQRRDDRQNIRYDLILRQQPKQSRMCGIGEKADRRPIDPPPIIQLKVHDDSLPSAEKNSFLQNPYFFMYASLVAPDTNEELHLLRDGKTRSTTGSVVSSLYHLKDVDNSDAGFFVFPDLSVRMEGTYRLKLSLFEIVAREVFHCKSIFSEVFVVYSAKRFPGMEESTFLSRSFADQGLKIRIRKEIRIRRRLVKRKELDQLEDTDGNRMKRPRGDGKYDDDSHESSETEITDRARSIDESRSRRSPESLDRRRDHGRKTPPSSRHRGPYDPYGHYDHNAAIYGHGYPMHRPLPWHDRPEYMGDPHYSPYYDPYDRRYGYHPYYYPPPLPDGSDHHRYPYPPPPAYGRPPMYPGQPGYYDPPPRIPHPSGESSGAVRPYGYDPSNPYSPRPWPHYADRTPTNHNTESLSSPYRGSGPPPVPLHGPPMYPYPDYYPVYPPPPMGPLHPPPKQDYGPNDPASSQHGQNPSKIPIQDLLSTEQHQSQSNVERGVANVPPPRMYGAPPSAFAHFYPHPGRPHEYPPRHDLYGHPRYQHEIGYPSHESYSQSIASSSTGSKAGHPPAVSQSQDSARSSTITSTQTTMPSSSYNSGPIVPAASRPAVSLPSLAPINVSDRYANSSSSIQAHPSYPTSTTSQQKSPKQSTSQQHSPYEQPKLPYSQSSLNSNRMSFSPIAESSNGKNKNITDCSSMNNDNEDSNSLSSVLSDLEESRRQDDDIDD</sequence>
<dbReference type="Proteomes" id="UP000439903">
    <property type="component" value="Unassembled WGS sequence"/>
</dbReference>
<evidence type="ECO:0000313" key="7">
    <source>
        <dbReference type="EMBL" id="KAF0373776.1"/>
    </source>
</evidence>
<evidence type="ECO:0000256" key="3">
    <source>
        <dbReference type="ARBA" id="ARBA00023163"/>
    </source>
</evidence>
<feature type="region of interest" description="Disordered" evidence="5">
    <location>
        <begin position="215"/>
        <end position="284"/>
    </location>
</feature>
<feature type="compositionally biased region" description="Polar residues" evidence="5">
    <location>
        <begin position="410"/>
        <end position="423"/>
    </location>
</feature>
<keyword evidence="4" id="KW-0539">Nucleus</keyword>
<feature type="compositionally biased region" description="Basic residues" evidence="5">
    <location>
        <begin position="266"/>
        <end position="278"/>
    </location>
</feature>
<dbReference type="Pfam" id="PF11754">
    <property type="entry name" value="Velvet"/>
    <property type="match status" value="2"/>
</dbReference>
<feature type="compositionally biased region" description="Basic and acidic residues" evidence="5">
    <location>
        <begin position="215"/>
        <end position="265"/>
    </location>
</feature>
<evidence type="ECO:0000256" key="1">
    <source>
        <dbReference type="ARBA" id="ARBA00004123"/>
    </source>
</evidence>
<reference evidence="7 8" key="1">
    <citation type="journal article" date="2019" name="Environ. Microbiol.">
        <title>At the nexus of three kingdoms: the genome of the mycorrhizal fungus Gigaspora margarita provides insights into plant, endobacterial and fungal interactions.</title>
        <authorList>
            <person name="Venice F."/>
            <person name="Ghignone S."/>
            <person name="Salvioli di Fossalunga A."/>
            <person name="Amselem J."/>
            <person name="Novero M."/>
            <person name="Xianan X."/>
            <person name="Sedzielewska Toro K."/>
            <person name="Morin E."/>
            <person name="Lipzen A."/>
            <person name="Grigoriev I.V."/>
            <person name="Henrissat B."/>
            <person name="Martin F.M."/>
            <person name="Bonfante P."/>
        </authorList>
    </citation>
    <scope>NUCLEOTIDE SEQUENCE [LARGE SCALE GENOMIC DNA]</scope>
    <source>
        <strain evidence="7 8">BEG34</strain>
    </source>
</reference>
<comment type="subcellular location">
    <subcellularLocation>
        <location evidence="1">Nucleus</location>
    </subcellularLocation>
</comment>
<organism evidence="7 8">
    <name type="scientific">Gigaspora margarita</name>
    <dbReference type="NCBI Taxonomy" id="4874"/>
    <lineage>
        <taxon>Eukaryota</taxon>
        <taxon>Fungi</taxon>
        <taxon>Fungi incertae sedis</taxon>
        <taxon>Mucoromycota</taxon>
        <taxon>Glomeromycotina</taxon>
        <taxon>Glomeromycetes</taxon>
        <taxon>Diversisporales</taxon>
        <taxon>Gigasporaceae</taxon>
        <taxon>Gigaspora</taxon>
    </lineage>
</organism>
<dbReference type="PANTHER" id="PTHR33572:SF18">
    <property type="entry name" value="SPORE DEVELOPMENT REGULATOR VOSA"/>
    <property type="match status" value="1"/>
</dbReference>
<feature type="compositionally biased region" description="Basic and acidic residues" evidence="5">
    <location>
        <begin position="718"/>
        <end position="729"/>
    </location>
</feature>
<dbReference type="InterPro" id="IPR021740">
    <property type="entry name" value="Velvet"/>
</dbReference>
<feature type="compositionally biased region" description="Polar residues" evidence="5">
    <location>
        <begin position="668"/>
        <end position="697"/>
    </location>
</feature>
<keyword evidence="3" id="KW-0804">Transcription</keyword>
<evidence type="ECO:0000256" key="5">
    <source>
        <dbReference type="SAM" id="MobiDB-lite"/>
    </source>
</evidence>
<dbReference type="InterPro" id="IPR037525">
    <property type="entry name" value="Velvet_dom"/>
</dbReference>
<comment type="caution">
    <text evidence="7">The sequence shown here is derived from an EMBL/GenBank/DDBJ whole genome shotgun (WGS) entry which is preliminary data.</text>
</comment>
<feature type="compositionally biased region" description="Low complexity" evidence="5">
    <location>
        <begin position="636"/>
        <end position="660"/>
    </location>
</feature>
<feature type="compositionally biased region" description="Pro residues" evidence="5">
    <location>
        <begin position="452"/>
        <end position="461"/>
    </location>
</feature>
<gene>
    <name evidence="7" type="ORF">F8M41_012980</name>
</gene>
<feature type="region of interest" description="Disordered" evidence="5">
    <location>
        <begin position="627"/>
        <end position="729"/>
    </location>
</feature>